<evidence type="ECO:0000313" key="1">
    <source>
        <dbReference type="EMBL" id="WNK20105.1"/>
    </source>
</evidence>
<dbReference type="EMBL" id="CP119391">
    <property type="protein sequence ID" value="WNK20105.1"/>
    <property type="molecule type" value="Genomic_DNA"/>
</dbReference>
<evidence type="ECO:0000313" key="2">
    <source>
        <dbReference type="Proteomes" id="UP001301869"/>
    </source>
</evidence>
<organism evidence="1 2">
    <name type="scientific">Halomonas piscis</name>
    <dbReference type="NCBI Taxonomy" id="3031727"/>
    <lineage>
        <taxon>Bacteria</taxon>
        <taxon>Pseudomonadati</taxon>
        <taxon>Pseudomonadota</taxon>
        <taxon>Gammaproteobacteria</taxon>
        <taxon>Oceanospirillales</taxon>
        <taxon>Halomonadaceae</taxon>
        <taxon>Halomonas</taxon>
    </lineage>
</organism>
<dbReference type="RefSeq" id="WP_311883662.1">
    <property type="nucleotide sequence ID" value="NZ_CP119391.1"/>
</dbReference>
<dbReference type="Proteomes" id="UP001301869">
    <property type="component" value="Chromosome"/>
</dbReference>
<keyword evidence="2" id="KW-1185">Reference proteome</keyword>
<dbReference type="Gene3D" id="2.40.360.10">
    <property type="entry name" value="YmcC-like"/>
    <property type="match status" value="1"/>
</dbReference>
<protein>
    <recommendedName>
        <fullName evidence="3">YjbF family lipoprotein</fullName>
    </recommendedName>
</protein>
<proteinExistence type="predicted"/>
<dbReference type="SUPFAM" id="SSF159270">
    <property type="entry name" value="YmcC-like"/>
    <property type="match status" value="1"/>
</dbReference>
<name>A0ABY9Z088_9GAMM</name>
<dbReference type="PROSITE" id="PS51257">
    <property type="entry name" value="PROKAR_LIPOPROTEIN"/>
    <property type="match status" value="1"/>
</dbReference>
<accession>A0ABY9Z088</accession>
<gene>
    <name evidence="1" type="ORF">P1P91_15045</name>
</gene>
<reference evidence="1 2" key="1">
    <citation type="submission" date="2023-03" db="EMBL/GenBank/DDBJ databases">
        <title>Halomonas sp. nov., isolated from Korean tranditional fermented seafood 'Jeotgal'.</title>
        <authorList>
            <person name="Kim B."/>
            <person name="Shin N.-R."/>
        </authorList>
    </citation>
    <scope>NUCLEOTIDE SEQUENCE [LARGE SCALE GENOMIC DNA]</scope>
    <source>
        <strain evidence="1 2">SG2L-4</strain>
    </source>
</reference>
<sequence>MFRAASGRLFRVPLVAAGLLAPWLLAGCASGGASPLTGVLSDTLGASDDDARLAEATPFASLVLDTGDRSGLVVLGAASEPDTFWPTGNEGLISLRHGGLQATAGLEEDLLATRYRRNGEAIAVPWQQPTPAPFTLTRTWEDADGLTRTRQARGRLACAPAQERELPLATLKLEPCALTLEWQGGSTTEGTLWREPTSRRLWAVEEQAWPDGPEIRWEVARQWW</sequence>
<evidence type="ECO:0008006" key="3">
    <source>
        <dbReference type="Google" id="ProtNLM"/>
    </source>
</evidence>
<dbReference type="InterPro" id="IPR023373">
    <property type="entry name" value="YmcC_sf"/>
</dbReference>